<reference evidence="4 5" key="1">
    <citation type="submission" date="2018-09" db="EMBL/GenBank/DDBJ databases">
        <title>Nesterenkonia natronophila sp. nov., an alkaliphilic actinobacteriume isolated from a soda lake, and emended description of the genus Nesterenkonia.</title>
        <authorList>
            <person name="Menes R.J."/>
            <person name="Iriarte A."/>
        </authorList>
    </citation>
    <scope>NUCLEOTIDE SEQUENCE [LARGE SCALE GENOMIC DNA]</scope>
    <source>
        <strain evidence="4 5">M8</strain>
    </source>
</reference>
<dbReference type="InterPro" id="IPR036928">
    <property type="entry name" value="AS_sf"/>
</dbReference>
<dbReference type="InterPro" id="IPR023631">
    <property type="entry name" value="Amidase_dom"/>
</dbReference>
<evidence type="ECO:0000256" key="1">
    <source>
        <dbReference type="ARBA" id="ARBA00009199"/>
    </source>
</evidence>
<comment type="similarity">
    <text evidence="1">Belongs to the amidase family.</text>
</comment>
<dbReference type="AlphaFoldDB" id="A0A3A4FDD7"/>
<evidence type="ECO:0000313" key="4">
    <source>
        <dbReference type="EMBL" id="RJN33127.1"/>
    </source>
</evidence>
<protein>
    <submittedName>
        <fullName evidence="4">Amidase</fullName>
        <ecNumber evidence="4">3.5.1.4</ecNumber>
    </submittedName>
</protein>
<keyword evidence="5" id="KW-1185">Reference proteome</keyword>
<sequence>MEPPSTPHLADLDAAQLVAGYATGDLNPVDVVTSCLQRMDECEPALRAMSERFDEEALTAAESSSRRWEQGTPRSALDGVPLTLKENQQLAGRPTILGSASTEQVPAEHNAPVAQKALNAGASLLGRTTMSELGMLSSGIASAHPITRNPWNLQWSPGGSSGGAAAASAAGYAPINLGSDIGGSIRLPASWCGVAGFKPTYGRISVDPPYPGRTIGPMGRTVSDVARSMSVLTGPHSADPWSLPPDDTAWLDLSFDPVGLKVGVVLDVGAGTVVEPEVASVIREAAEVFAAAGAQVTNVPPYLAAGTVSLIDRFWRASHWRKYRAMTPDQQSRVLPFIAEWCRGAAEITAEESLAAHDAQIDLGRTVLRATDPFDLVLSPASPGPAFPAEWPMPSNDVETAMSHIHFCVGYNFSGMPAISVNGGFTAAGSPVGVQIAARRHADRTALAAASFFESERPSDAARPWPRLHLAEHHTPAP</sequence>
<proteinExistence type="inferred from homology"/>
<dbReference type="InterPro" id="IPR000120">
    <property type="entry name" value="Amidase"/>
</dbReference>
<dbReference type="GO" id="GO:0004040">
    <property type="term" value="F:amidase activity"/>
    <property type="evidence" value="ECO:0007669"/>
    <property type="project" value="UniProtKB-EC"/>
</dbReference>
<dbReference type="OrthoDB" id="182039at2"/>
<dbReference type="Gene3D" id="3.90.1300.10">
    <property type="entry name" value="Amidase signature (AS) domain"/>
    <property type="match status" value="1"/>
</dbReference>
<dbReference type="NCBIfam" id="NF005450">
    <property type="entry name" value="PRK07042.1"/>
    <property type="match status" value="1"/>
</dbReference>
<dbReference type="PANTHER" id="PTHR11895">
    <property type="entry name" value="TRANSAMIDASE"/>
    <property type="match status" value="1"/>
</dbReference>
<dbReference type="EC" id="3.5.1.4" evidence="4"/>
<dbReference type="Proteomes" id="UP000266615">
    <property type="component" value="Unassembled WGS sequence"/>
</dbReference>
<dbReference type="SUPFAM" id="SSF75304">
    <property type="entry name" value="Amidase signature (AS) enzymes"/>
    <property type="match status" value="1"/>
</dbReference>
<accession>A0A3A4FDD7</accession>
<name>A0A3A4FDD7_9MICC</name>
<evidence type="ECO:0000313" key="5">
    <source>
        <dbReference type="Proteomes" id="UP000266615"/>
    </source>
</evidence>
<feature type="domain" description="Amidase" evidence="3">
    <location>
        <begin position="30"/>
        <end position="446"/>
    </location>
</feature>
<gene>
    <name evidence="4" type="ORF">D3250_04910</name>
</gene>
<comment type="caution">
    <text evidence="4">The sequence shown here is derived from an EMBL/GenBank/DDBJ whole genome shotgun (WGS) entry which is preliminary data.</text>
</comment>
<dbReference type="RefSeq" id="WP_119902172.1">
    <property type="nucleotide sequence ID" value="NZ_QYZP01000001.1"/>
</dbReference>
<feature type="region of interest" description="Disordered" evidence="2">
    <location>
        <begin position="456"/>
        <end position="478"/>
    </location>
</feature>
<evidence type="ECO:0000256" key="2">
    <source>
        <dbReference type="SAM" id="MobiDB-lite"/>
    </source>
</evidence>
<keyword evidence="4" id="KW-0378">Hydrolase</keyword>
<dbReference type="Pfam" id="PF01425">
    <property type="entry name" value="Amidase"/>
    <property type="match status" value="1"/>
</dbReference>
<dbReference type="EMBL" id="QYZP01000001">
    <property type="protein sequence ID" value="RJN33127.1"/>
    <property type="molecule type" value="Genomic_DNA"/>
</dbReference>
<evidence type="ECO:0000259" key="3">
    <source>
        <dbReference type="Pfam" id="PF01425"/>
    </source>
</evidence>
<organism evidence="4 5">
    <name type="scientific">Nesterenkonia natronophila</name>
    <dbReference type="NCBI Taxonomy" id="2174932"/>
    <lineage>
        <taxon>Bacteria</taxon>
        <taxon>Bacillati</taxon>
        <taxon>Actinomycetota</taxon>
        <taxon>Actinomycetes</taxon>
        <taxon>Micrococcales</taxon>
        <taxon>Micrococcaceae</taxon>
        <taxon>Nesterenkonia</taxon>
    </lineage>
</organism>
<feature type="compositionally biased region" description="Basic and acidic residues" evidence="2">
    <location>
        <begin position="469"/>
        <end position="478"/>
    </location>
</feature>
<dbReference type="PANTHER" id="PTHR11895:SF7">
    <property type="entry name" value="GLUTAMYL-TRNA(GLN) AMIDOTRANSFERASE SUBUNIT A, MITOCHONDRIAL"/>
    <property type="match status" value="1"/>
</dbReference>